<evidence type="ECO:0000256" key="3">
    <source>
        <dbReference type="ARBA" id="ARBA00023136"/>
    </source>
</evidence>
<dbReference type="SUPFAM" id="SSF56925">
    <property type="entry name" value="OMPA-like"/>
    <property type="match status" value="1"/>
</dbReference>
<evidence type="ECO:0000313" key="8">
    <source>
        <dbReference type="Proteomes" id="UP001595721"/>
    </source>
</evidence>
<reference evidence="8" key="1">
    <citation type="journal article" date="2019" name="Int. J. Syst. Evol. Microbiol.">
        <title>The Global Catalogue of Microorganisms (GCM) 10K type strain sequencing project: providing services to taxonomists for standard genome sequencing and annotation.</title>
        <authorList>
            <consortium name="The Broad Institute Genomics Platform"/>
            <consortium name="The Broad Institute Genome Sequencing Center for Infectious Disease"/>
            <person name="Wu L."/>
            <person name="Ma J."/>
        </authorList>
    </citation>
    <scope>NUCLEOTIDE SEQUENCE [LARGE SCALE GENOMIC DNA]</scope>
    <source>
        <strain evidence="8">KCTC 42899</strain>
    </source>
</reference>
<evidence type="ECO:0000256" key="4">
    <source>
        <dbReference type="ARBA" id="ARBA00038306"/>
    </source>
</evidence>
<evidence type="ECO:0000313" key="7">
    <source>
        <dbReference type="EMBL" id="MFC3528199.1"/>
    </source>
</evidence>
<sequence>MYALPKILTAASLTLGTALTATAGGFTPPVVDAGVVAPIVETASSDWQGAYGGLTLGYAFNGKDEVGFSGSTGNEGDLGTLELNGVNGGLRVGYRWQRGNWVFGPELGYETGNIEDSISFGDSDSTTEVTSKVKNVLALRMKTGYAVRPDLLVYGIAGIARADVEYKAEVTSATASESQNRDFKKNGFVVGMGVEKQLTERMSVTGEYEYAQFGKTDRTFTIGGESATTEATPKYHNVKVGLNFKF</sequence>
<evidence type="ECO:0000256" key="2">
    <source>
        <dbReference type="ARBA" id="ARBA00022729"/>
    </source>
</evidence>
<dbReference type="Pfam" id="PF13505">
    <property type="entry name" value="OMP_b-brl"/>
    <property type="match status" value="1"/>
</dbReference>
<dbReference type="PANTHER" id="PTHR34001">
    <property type="entry name" value="BLL7405 PROTEIN"/>
    <property type="match status" value="1"/>
</dbReference>
<dbReference type="Proteomes" id="UP001595721">
    <property type="component" value="Unassembled WGS sequence"/>
</dbReference>
<feature type="signal peptide" evidence="5">
    <location>
        <begin position="1"/>
        <end position="23"/>
    </location>
</feature>
<dbReference type="RefSeq" id="WP_374425056.1">
    <property type="nucleotide sequence ID" value="NZ_JBHRXJ010000004.1"/>
</dbReference>
<dbReference type="Gene3D" id="2.40.160.20">
    <property type="match status" value="1"/>
</dbReference>
<dbReference type="EMBL" id="JBHRXJ010000004">
    <property type="protein sequence ID" value="MFC3528199.1"/>
    <property type="molecule type" value="Genomic_DNA"/>
</dbReference>
<dbReference type="PANTHER" id="PTHR34001:SF3">
    <property type="entry name" value="BLL7405 PROTEIN"/>
    <property type="match status" value="1"/>
</dbReference>
<dbReference type="InterPro" id="IPR006315">
    <property type="entry name" value="OM_autotransptr_brl_dom"/>
</dbReference>
<name>A0ABV7R201_9RHOB</name>
<dbReference type="InterPro" id="IPR027385">
    <property type="entry name" value="Beta-barrel_OMP"/>
</dbReference>
<dbReference type="NCBIfam" id="TIGR01414">
    <property type="entry name" value="autotrans_barl"/>
    <property type="match status" value="1"/>
</dbReference>
<proteinExistence type="inferred from homology"/>
<feature type="domain" description="Outer membrane protein beta-barrel" evidence="6">
    <location>
        <begin position="41"/>
        <end position="246"/>
    </location>
</feature>
<comment type="similarity">
    <text evidence="4">Belongs to the Omp25/RopB family.</text>
</comment>
<keyword evidence="2 5" id="KW-0732">Signal</keyword>
<evidence type="ECO:0000256" key="1">
    <source>
        <dbReference type="ARBA" id="ARBA00004370"/>
    </source>
</evidence>
<gene>
    <name evidence="7" type="ORF">ACFOMH_08410</name>
</gene>
<comment type="caution">
    <text evidence="7">The sequence shown here is derived from an EMBL/GenBank/DDBJ whole genome shotgun (WGS) entry which is preliminary data.</text>
</comment>
<accession>A0ABV7R201</accession>
<comment type="subcellular location">
    <subcellularLocation>
        <location evidence="1">Membrane</location>
    </subcellularLocation>
</comment>
<dbReference type="InterPro" id="IPR051692">
    <property type="entry name" value="OMP-like"/>
</dbReference>
<feature type="chain" id="PRO_5045691377" evidence="5">
    <location>
        <begin position="24"/>
        <end position="246"/>
    </location>
</feature>
<evidence type="ECO:0000256" key="5">
    <source>
        <dbReference type="SAM" id="SignalP"/>
    </source>
</evidence>
<dbReference type="InterPro" id="IPR011250">
    <property type="entry name" value="OMP/PagP_B-barrel"/>
</dbReference>
<organism evidence="7 8">
    <name type="scientific">Paracoccus mangrovi</name>
    <dbReference type="NCBI Taxonomy" id="1715645"/>
    <lineage>
        <taxon>Bacteria</taxon>
        <taxon>Pseudomonadati</taxon>
        <taxon>Pseudomonadota</taxon>
        <taxon>Alphaproteobacteria</taxon>
        <taxon>Rhodobacterales</taxon>
        <taxon>Paracoccaceae</taxon>
        <taxon>Paracoccus</taxon>
    </lineage>
</organism>
<keyword evidence="8" id="KW-1185">Reference proteome</keyword>
<keyword evidence="3" id="KW-0472">Membrane</keyword>
<evidence type="ECO:0000259" key="6">
    <source>
        <dbReference type="Pfam" id="PF13505"/>
    </source>
</evidence>
<protein>
    <submittedName>
        <fullName evidence="7">Outer membrane protein</fullName>
    </submittedName>
</protein>